<evidence type="ECO:0000313" key="1">
    <source>
        <dbReference type="EMBL" id="QIW87889.1"/>
    </source>
</evidence>
<proteinExistence type="predicted"/>
<dbReference type="InterPro" id="IPR023292">
    <property type="entry name" value="NTP_PyroPHydrolase-like_dom_sf"/>
</dbReference>
<protein>
    <submittedName>
        <fullName evidence="1">Uncharacterized protein</fullName>
    </submittedName>
</protein>
<evidence type="ECO:0000313" key="2">
    <source>
        <dbReference type="Proteomes" id="UP000671873"/>
    </source>
</evidence>
<name>A0A858MTG9_9CAUD</name>
<accession>A0A858MTG9</accession>
<sequence>MKPEQTKTEHNADILFDKVRSMHAKFGFHDSADAMSNEVFWEFMKFRVNVQMREELEEILTAIENRDAEELFDGLIDIDVFQKGTVDFLVSKEKYLEGYARVMDANLAKERGIKPGRPNPFRLPDLLKPEGWTAPTHEGLFDEIQAHFDRPGVYNDEAA</sequence>
<dbReference type="Gene3D" id="1.10.3420.10">
    <property type="entry name" value="putative ntp pyrophosphohydrolase like domain"/>
    <property type="match status" value="1"/>
</dbReference>
<gene>
    <name evidence="1" type="ORF">Ab1vBOLIVR5_gp241</name>
</gene>
<organism evidence="1 2">
    <name type="scientific">Agrobacterium phage OLIVR5</name>
    <dbReference type="NCBI Taxonomy" id="2723773"/>
    <lineage>
        <taxon>Viruses</taxon>
        <taxon>Duplodnaviria</taxon>
        <taxon>Heunggongvirae</taxon>
        <taxon>Uroviricota</taxon>
        <taxon>Caudoviricetes</taxon>
        <taxon>Pootjesviridae</taxon>
        <taxon>Heverleevirus</taxon>
        <taxon>Heverleevirus OLIVR5</taxon>
    </lineage>
</organism>
<dbReference type="Proteomes" id="UP000671873">
    <property type="component" value="Segment"/>
</dbReference>
<dbReference type="EMBL" id="MT234342">
    <property type="protein sequence ID" value="QIW87889.1"/>
    <property type="molecule type" value="Genomic_DNA"/>
</dbReference>
<keyword evidence="2" id="KW-1185">Reference proteome</keyword>
<reference evidence="1 2" key="1">
    <citation type="submission" date="2020-03" db="EMBL/GenBank/DDBJ databases">
        <authorList>
            <person name="Holtappels D."/>
            <person name="Bomans J.P.J."/>
            <person name="Lavigne R."/>
            <person name="Wagemans J."/>
        </authorList>
    </citation>
    <scope>NUCLEOTIDE SEQUENCE [LARGE SCALE GENOMIC DNA]</scope>
    <source>
        <strain evidence="1 2">OLIVR5</strain>
    </source>
</reference>